<name>A0A5B8MJM2_9CHLO</name>
<evidence type="ECO:0000313" key="2">
    <source>
        <dbReference type="Proteomes" id="UP000316726"/>
    </source>
</evidence>
<accession>A0A5B8MJM2</accession>
<protein>
    <submittedName>
        <fullName evidence="1">Uncharacterized protein</fullName>
    </submittedName>
</protein>
<evidence type="ECO:0000313" key="1">
    <source>
        <dbReference type="EMBL" id="QDZ19590.1"/>
    </source>
</evidence>
<dbReference type="EMBL" id="CP031036">
    <property type="protein sequence ID" value="QDZ19590.1"/>
    <property type="molecule type" value="Genomic_DNA"/>
</dbReference>
<dbReference type="Proteomes" id="UP000316726">
    <property type="component" value="Chromosome 3"/>
</dbReference>
<proteinExistence type="predicted"/>
<reference evidence="1 2" key="1">
    <citation type="submission" date="2018-07" db="EMBL/GenBank/DDBJ databases">
        <title>The complete nuclear genome of the prasinophyte Chloropicon primus (CCMP1205).</title>
        <authorList>
            <person name="Pombert J.-F."/>
            <person name="Otis C."/>
            <person name="Turmel M."/>
            <person name="Lemieux C."/>
        </authorList>
    </citation>
    <scope>NUCLEOTIDE SEQUENCE [LARGE SCALE GENOMIC DNA]</scope>
    <source>
        <strain evidence="1 2">CCMP1205</strain>
    </source>
</reference>
<gene>
    <name evidence="1" type="ORF">A3770_03p21080</name>
</gene>
<keyword evidence="2" id="KW-1185">Reference proteome</keyword>
<organism evidence="1 2">
    <name type="scientific">Chloropicon primus</name>
    <dbReference type="NCBI Taxonomy" id="1764295"/>
    <lineage>
        <taxon>Eukaryota</taxon>
        <taxon>Viridiplantae</taxon>
        <taxon>Chlorophyta</taxon>
        <taxon>Chloropicophyceae</taxon>
        <taxon>Chloropicales</taxon>
        <taxon>Chloropicaceae</taxon>
        <taxon>Chloropicon</taxon>
    </lineage>
</organism>
<dbReference type="AlphaFoldDB" id="A0A5B8MJM2"/>
<dbReference type="OrthoDB" id="5982at2759"/>
<sequence>MKMMKMKMKIQESVASSRATSTTCFRGPRAQFVGSACATRLFRPSSSRGADCRRHQNGVFVLAVSTPSEEGVGSGTGKSSSSLSSLESLPMKSVISVEGEVHPDEAEGVQASVFAVFDQAKQLQFVGFSKHLRNSLRTILGRQSDLAYYYKHVDLPEVNQEKMMGIRDAWFKENSGMPLGNTSAKVQFWQQPLVAGGVSEKGKQVAASQMLETIMKRLTQRGLREEFLVNEDLLKEGKVDFLPAKELTEEEKRLKKEMRQKVLEATRTCSTVVDGNQEEFLLFFQSVFEANGGAMVDVSVTKDDVATDHRVIIGEDYLQALAMPVKDIVERTVSFLLSKKVSRKTEGILNSNEFPINYFALSTVEQFFGDFAVAFEDEDCLPGEDKFWRFNRIHTYGWNAHDEYKK</sequence>